<gene>
    <name evidence="2" type="ORF">POCULU_LOCUS1306</name>
</gene>
<protein>
    <submittedName>
        <fullName evidence="2">1576_t:CDS:1</fullName>
    </submittedName>
</protein>
<organism evidence="2 3">
    <name type="scientific">Paraglomus occultum</name>
    <dbReference type="NCBI Taxonomy" id="144539"/>
    <lineage>
        <taxon>Eukaryota</taxon>
        <taxon>Fungi</taxon>
        <taxon>Fungi incertae sedis</taxon>
        <taxon>Mucoromycota</taxon>
        <taxon>Glomeromycotina</taxon>
        <taxon>Glomeromycetes</taxon>
        <taxon>Paraglomerales</taxon>
        <taxon>Paraglomeraceae</taxon>
        <taxon>Paraglomus</taxon>
    </lineage>
</organism>
<dbReference type="EMBL" id="CAJVPJ010000094">
    <property type="protein sequence ID" value="CAG8476332.1"/>
    <property type="molecule type" value="Genomic_DNA"/>
</dbReference>
<feature type="compositionally biased region" description="Basic and acidic residues" evidence="1">
    <location>
        <begin position="8"/>
        <end position="25"/>
    </location>
</feature>
<feature type="compositionally biased region" description="Basic and acidic residues" evidence="1">
    <location>
        <begin position="58"/>
        <end position="68"/>
    </location>
</feature>
<evidence type="ECO:0000313" key="3">
    <source>
        <dbReference type="Proteomes" id="UP000789572"/>
    </source>
</evidence>
<sequence>YESGIRTSIDESDKISSRSRAKESPDNAATKFINAIVGNWCSYTQKKKSEVPQGTTALEERRTKESNHMENYLLDP</sequence>
<accession>A0A9N8ZAA5</accession>
<keyword evidence="3" id="KW-1185">Reference proteome</keyword>
<dbReference type="AlphaFoldDB" id="A0A9N8ZAA5"/>
<feature type="region of interest" description="Disordered" evidence="1">
    <location>
        <begin position="48"/>
        <end position="76"/>
    </location>
</feature>
<dbReference type="Proteomes" id="UP000789572">
    <property type="component" value="Unassembled WGS sequence"/>
</dbReference>
<feature type="non-terminal residue" evidence="2">
    <location>
        <position position="1"/>
    </location>
</feature>
<comment type="caution">
    <text evidence="2">The sequence shown here is derived from an EMBL/GenBank/DDBJ whole genome shotgun (WGS) entry which is preliminary data.</text>
</comment>
<evidence type="ECO:0000313" key="2">
    <source>
        <dbReference type="EMBL" id="CAG8476332.1"/>
    </source>
</evidence>
<proteinExistence type="predicted"/>
<name>A0A9N8ZAA5_9GLOM</name>
<feature type="region of interest" description="Disordered" evidence="1">
    <location>
        <begin position="1"/>
        <end position="26"/>
    </location>
</feature>
<reference evidence="2" key="1">
    <citation type="submission" date="2021-06" db="EMBL/GenBank/DDBJ databases">
        <authorList>
            <person name="Kallberg Y."/>
            <person name="Tangrot J."/>
            <person name="Rosling A."/>
        </authorList>
    </citation>
    <scope>NUCLEOTIDE SEQUENCE</scope>
    <source>
        <strain evidence="2">IA702</strain>
    </source>
</reference>
<evidence type="ECO:0000256" key="1">
    <source>
        <dbReference type="SAM" id="MobiDB-lite"/>
    </source>
</evidence>